<gene>
    <name evidence="1" type="ORF">LECACI_7A006360</name>
</gene>
<reference evidence="1" key="1">
    <citation type="submission" date="2023-11" db="EMBL/GenBank/DDBJ databases">
        <authorList>
            <person name="Alioto T."/>
            <person name="Alioto T."/>
            <person name="Gomez Garrido J."/>
        </authorList>
    </citation>
    <scope>NUCLEOTIDE SEQUENCE</scope>
</reference>
<name>A0AAI8Z2F2_9PEZI</name>
<sequence length="126" mass="13513">MESRLSVPAATLGLQGLLNALGGVYGLVRPAAFVAQMAQQFGGGIQAPVVHGMSLQLLTMGIYTGLAATQPALHRPALAINVCLRLMAAYTFWYDGPQMHSVAMWEFLWAVWNGVTIPFAPKLNTV</sequence>
<evidence type="ECO:0000313" key="1">
    <source>
        <dbReference type="EMBL" id="CAK4031202.1"/>
    </source>
</evidence>
<evidence type="ECO:0000313" key="2">
    <source>
        <dbReference type="Proteomes" id="UP001296104"/>
    </source>
</evidence>
<comment type="caution">
    <text evidence="1">The sequence shown here is derived from an EMBL/GenBank/DDBJ whole genome shotgun (WGS) entry which is preliminary data.</text>
</comment>
<organism evidence="1 2">
    <name type="scientific">Lecanosticta acicola</name>
    <dbReference type="NCBI Taxonomy" id="111012"/>
    <lineage>
        <taxon>Eukaryota</taxon>
        <taxon>Fungi</taxon>
        <taxon>Dikarya</taxon>
        <taxon>Ascomycota</taxon>
        <taxon>Pezizomycotina</taxon>
        <taxon>Dothideomycetes</taxon>
        <taxon>Dothideomycetidae</taxon>
        <taxon>Mycosphaerellales</taxon>
        <taxon>Mycosphaerellaceae</taxon>
        <taxon>Lecanosticta</taxon>
    </lineage>
</organism>
<keyword evidence="2" id="KW-1185">Reference proteome</keyword>
<dbReference type="Proteomes" id="UP001296104">
    <property type="component" value="Unassembled WGS sequence"/>
</dbReference>
<dbReference type="AlphaFoldDB" id="A0AAI8Z2F2"/>
<protein>
    <submittedName>
        <fullName evidence="1">Uncharacterized protein</fullName>
    </submittedName>
</protein>
<proteinExistence type="predicted"/>
<accession>A0AAI8Z2F2</accession>
<dbReference type="EMBL" id="CAVMBE010000045">
    <property type="protein sequence ID" value="CAK4031202.1"/>
    <property type="molecule type" value="Genomic_DNA"/>
</dbReference>